<evidence type="ECO:0000313" key="4">
    <source>
        <dbReference type="Proteomes" id="UP001163632"/>
    </source>
</evidence>
<reference evidence="1 3" key="1">
    <citation type="submission" date="2018-06" db="EMBL/GenBank/DDBJ databases">
        <authorList>
            <consortium name="Pathogen Informatics"/>
            <person name="Doyle S."/>
        </authorList>
    </citation>
    <scope>NUCLEOTIDE SEQUENCE [LARGE SCALE GENOMIC DNA]</scope>
    <source>
        <strain evidence="1 3">NCTC9426</strain>
    </source>
</reference>
<dbReference type="Proteomes" id="UP001163632">
    <property type="component" value="Chromosome"/>
</dbReference>
<dbReference type="AlphaFoldDB" id="A0A1T0A1J0"/>
<organism evidence="1 3">
    <name type="scientific">Moraxella bovis</name>
    <dbReference type="NCBI Taxonomy" id="476"/>
    <lineage>
        <taxon>Bacteria</taxon>
        <taxon>Pseudomonadati</taxon>
        <taxon>Pseudomonadota</taxon>
        <taxon>Gammaproteobacteria</taxon>
        <taxon>Moraxellales</taxon>
        <taxon>Moraxellaceae</taxon>
        <taxon>Moraxella</taxon>
    </lineage>
</organism>
<evidence type="ECO:0000313" key="2">
    <source>
        <dbReference type="EMBL" id="UZA03349.1"/>
    </source>
</evidence>
<gene>
    <name evidence="2" type="ORF">LP092_00860</name>
    <name evidence="1" type="ORF">NCTC9426_00549</name>
</gene>
<sequence>MIDIAKVTQNFKKPELHLSESFLKIYCSNEITNYNDSGYIVYCQMNCYRFDLETNIYLILKSCENFLQSSPTWFDYYRFKEGYPLKLSNYINEAIQEIQNSENQTNNHHLLQQILNGKLEKLNEVDKIYTFELNQEKFRSAILDQIQDPIDKLSKLIFWIDKDENIRFLWVRESR</sequence>
<dbReference type="RefSeq" id="WP_078274390.1">
    <property type="nucleotide sequence ID" value="NZ_CP087803.1"/>
</dbReference>
<dbReference type="EMBL" id="CP087830">
    <property type="protein sequence ID" value="UZA03349.1"/>
    <property type="molecule type" value="Genomic_DNA"/>
</dbReference>
<proteinExistence type="predicted"/>
<dbReference type="Proteomes" id="UP000254133">
    <property type="component" value="Unassembled WGS sequence"/>
</dbReference>
<evidence type="ECO:0000313" key="3">
    <source>
        <dbReference type="Proteomes" id="UP000254133"/>
    </source>
</evidence>
<dbReference type="EMBL" id="UGPZ01000002">
    <property type="protein sequence ID" value="STY90533.1"/>
    <property type="molecule type" value="Genomic_DNA"/>
</dbReference>
<keyword evidence="4" id="KW-1185">Reference proteome</keyword>
<evidence type="ECO:0000313" key="1">
    <source>
        <dbReference type="EMBL" id="STY90533.1"/>
    </source>
</evidence>
<accession>A0A1T0A1J0</accession>
<reference evidence="2" key="2">
    <citation type="journal article" date="2022" name="BMC Microbiol.">
        <title>Whole genome sequencing of Moraxella bovis strains from North America reveals two genotypes with different genetic determinants.</title>
        <authorList>
            <person name="Wynn E.L."/>
            <person name="Hille M.M."/>
            <person name="Loy J.D."/>
            <person name="Schuller G."/>
            <person name="Kuhn K.L."/>
            <person name="Dickey A.M."/>
            <person name="Bono J.L."/>
            <person name="Clawson M.L."/>
        </authorList>
    </citation>
    <scope>NUCLEOTIDE SEQUENCE</scope>
    <source>
        <strain evidence="2">SAM102599</strain>
    </source>
</reference>
<name>A0A1T0A1J0_MORBO</name>
<protein>
    <submittedName>
        <fullName evidence="1">Uncharacterized protein</fullName>
    </submittedName>
</protein>